<name>A0A8K0KRD7_LADFU</name>
<reference evidence="2" key="2">
    <citation type="submission" date="2017-10" db="EMBL/GenBank/DDBJ databases">
        <title>Ladona fulva Genome sequencing and assembly.</title>
        <authorList>
            <person name="Murali S."/>
            <person name="Richards S."/>
            <person name="Bandaranaike D."/>
            <person name="Bellair M."/>
            <person name="Blankenburg K."/>
            <person name="Chao H."/>
            <person name="Dinh H."/>
            <person name="Doddapaneni H."/>
            <person name="Dugan-Rocha S."/>
            <person name="Elkadiri S."/>
            <person name="Gnanaolivu R."/>
            <person name="Hernandez B."/>
            <person name="Skinner E."/>
            <person name="Javaid M."/>
            <person name="Lee S."/>
            <person name="Li M."/>
            <person name="Ming W."/>
            <person name="Munidasa M."/>
            <person name="Muniz J."/>
            <person name="Nguyen L."/>
            <person name="Hughes D."/>
            <person name="Osuji N."/>
            <person name="Pu L.-L."/>
            <person name="Puazo M."/>
            <person name="Qu C."/>
            <person name="Quiroz J."/>
            <person name="Raj R."/>
            <person name="Weissenberger G."/>
            <person name="Xin Y."/>
            <person name="Zou X."/>
            <person name="Han Y."/>
            <person name="Worley K."/>
            <person name="Muzny D."/>
            <person name="Gibbs R."/>
        </authorList>
    </citation>
    <scope>NUCLEOTIDE SEQUENCE</scope>
    <source>
        <strain evidence="2">Sampled in the wild</strain>
    </source>
</reference>
<dbReference type="EMBL" id="KZ309653">
    <property type="protein sequence ID" value="KAG8239457.1"/>
    <property type="molecule type" value="Genomic_DNA"/>
</dbReference>
<evidence type="ECO:0000313" key="3">
    <source>
        <dbReference type="Proteomes" id="UP000792457"/>
    </source>
</evidence>
<comment type="caution">
    <text evidence="2">The sequence shown here is derived from an EMBL/GenBank/DDBJ whole genome shotgun (WGS) entry which is preliminary data.</text>
</comment>
<dbReference type="Proteomes" id="UP000792457">
    <property type="component" value="Unassembled WGS sequence"/>
</dbReference>
<proteinExistence type="predicted"/>
<organism evidence="2 3">
    <name type="scientific">Ladona fulva</name>
    <name type="common">Scarce chaser dragonfly</name>
    <name type="synonym">Libellula fulva</name>
    <dbReference type="NCBI Taxonomy" id="123851"/>
    <lineage>
        <taxon>Eukaryota</taxon>
        <taxon>Metazoa</taxon>
        <taxon>Ecdysozoa</taxon>
        <taxon>Arthropoda</taxon>
        <taxon>Hexapoda</taxon>
        <taxon>Insecta</taxon>
        <taxon>Pterygota</taxon>
        <taxon>Palaeoptera</taxon>
        <taxon>Odonata</taxon>
        <taxon>Epiprocta</taxon>
        <taxon>Anisoptera</taxon>
        <taxon>Libelluloidea</taxon>
        <taxon>Libellulidae</taxon>
        <taxon>Ladona</taxon>
    </lineage>
</organism>
<feature type="region of interest" description="Disordered" evidence="1">
    <location>
        <begin position="43"/>
        <end position="63"/>
    </location>
</feature>
<dbReference type="AlphaFoldDB" id="A0A8K0KRD7"/>
<protein>
    <submittedName>
        <fullName evidence="2">Uncharacterized protein</fullName>
    </submittedName>
</protein>
<feature type="non-terminal residue" evidence="2">
    <location>
        <position position="1"/>
    </location>
</feature>
<evidence type="ECO:0000313" key="2">
    <source>
        <dbReference type="EMBL" id="KAG8239457.1"/>
    </source>
</evidence>
<evidence type="ECO:0000256" key="1">
    <source>
        <dbReference type="SAM" id="MobiDB-lite"/>
    </source>
</evidence>
<sequence>MFTKWNMVPPHLMVTHLVHYSSRTTRIGDMKNSQLYLCKSSKVPSSGGRLMEESPPPHSRLRSSALGEEVDRLRKGLALGPLDDSFDSADLEKIQRQFPSCKNTLHNAFAAVAQEFRDPTLQPKPVYRPLQNLWPSS</sequence>
<reference evidence="2" key="1">
    <citation type="submission" date="2013-04" db="EMBL/GenBank/DDBJ databases">
        <authorList>
            <person name="Qu J."/>
            <person name="Murali S.C."/>
            <person name="Bandaranaike D."/>
            <person name="Bellair M."/>
            <person name="Blankenburg K."/>
            <person name="Chao H."/>
            <person name="Dinh H."/>
            <person name="Doddapaneni H."/>
            <person name="Downs B."/>
            <person name="Dugan-Rocha S."/>
            <person name="Elkadiri S."/>
            <person name="Gnanaolivu R.D."/>
            <person name="Hernandez B."/>
            <person name="Javaid M."/>
            <person name="Jayaseelan J.C."/>
            <person name="Lee S."/>
            <person name="Li M."/>
            <person name="Ming W."/>
            <person name="Munidasa M."/>
            <person name="Muniz J."/>
            <person name="Nguyen L."/>
            <person name="Ongeri F."/>
            <person name="Osuji N."/>
            <person name="Pu L.-L."/>
            <person name="Puazo M."/>
            <person name="Qu C."/>
            <person name="Quiroz J."/>
            <person name="Raj R."/>
            <person name="Weissenberger G."/>
            <person name="Xin Y."/>
            <person name="Zou X."/>
            <person name="Han Y."/>
            <person name="Richards S."/>
            <person name="Worley K."/>
            <person name="Muzny D."/>
            <person name="Gibbs R."/>
        </authorList>
    </citation>
    <scope>NUCLEOTIDE SEQUENCE</scope>
    <source>
        <strain evidence="2">Sampled in the wild</strain>
    </source>
</reference>
<gene>
    <name evidence="2" type="ORF">J437_LFUL017591</name>
</gene>
<keyword evidence="3" id="KW-1185">Reference proteome</keyword>
<accession>A0A8K0KRD7</accession>